<feature type="region of interest" description="Disordered" evidence="1">
    <location>
        <begin position="174"/>
        <end position="216"/>
    </location>
</feature>
<gene>
    <name evidence="2" type="ORF">R1flu_016889</name>
</gene>
<feature type="compositionally biased region" description="Basic and acidic residues" evidence="1">
    <location>
        <begin position="179"/>
        <end position="190"/>
    </location>
</feature>
<reference evidence="2 3" key="1">
    <citation type="submission" date="2024-09" db="EMBL/GenBank/DDBJ databases">
        <title>Chromosome-scale assembly of Riccia fluitans.</title>
        <authorList>
            <person name="Paukszto L."/>
            <person name="Sawicki J."/>
            <person name="Karawczyk K."/>
            <person name="Piernik-Szablinska J."/>
            <person name="Szczecinska M."/>
            <person name="Mazdziarz M."/>
        </authorList>
    </citation>
    <scope>NUCLEOTIDE SEQUENCE [LARGE SCALE GENOMIC DNA]</scope>
    <source>
        <strain evidence="2">Rf_01</strain>
        <tissue evidence="2">Aerial parts of the thallus</tissue>
    </source>
</reference>
<sequence length="216" mass="24617">MTSDHLDLSGEVRWSNLAKRCPDGDVRGIQQPVYRNEGVNMVGKVTAELRTPLDELKPGRRPRGVDWESRGSRSVESLISSQGRDDTEVLDGSQRKLSVSKAGELLSSETKISTCEGSIEKHTQATKQKGIRKDLSVMAQELLELRLHMIKEEERFRLQEQNLLLKQGLRYKTQTKGVQPEHEKSKAQREQRRKQRSPLRNQTNLIIDDLKGKVAH</sequence>
<dbReference type="Proteomes" id="UP001605036">
    <property type="component" value="Unassembled WGS sequence"/>
</dbReference>
<feature type="region of interest" description="Disordered" evidence="1">
    <location>
        <begin position="55"/>
        <end position="74"/>
    </location>
</feature>
<name>A0ABD1YNE1_9MARC</name>
<keyword evidence="3" id="KW-1185">Reference proteome</keyword>
<evidence type="ECO:0000256" key="1">
    <source>
        <dbReference type="SAM" id="MobiDB-lite"/>
    </source>
</evidence>
<accession>A0ABD1YNE1</accession>
<evidence type="ECO:0000313" key="3">
    <source>
        <dbReference type="Proteomes" id="UP001605036"/>
    </source>
</evidence>
<evidence type="ECO:0000313" key="2">
    <source>
        <dbReference type="EMBL" id="KAL2632203.1"/>
    </source>
</evidence>
<feature type="compositionally biased region" description="Basic and acidic residues" evidence="1">
    <location>
        <begin position="55"/>
        <end position="73"/>
    </location>
</feature>
<dbReference type="EMBL" id="JBHFFA010000004">
    <property type="protein sequence ID" value="KAL2632203.1"/>
    <property type="molecule type" value="Genomic_DNA"/>
</dbReference>
<organism evidence="2 3">
    <name type="scientific">Riccia fluitans</name>
    <dbReference type="NCBI Taxonomy" id="41844"/>
    <lineage>
        <taxon>Eukaryota</taxon>
        <taxon>Viridiplantae</taxon>
        <taxon>Streptophyta</taxon>
        <taxon>Embryophyta</taxon>
        <taxon>Marchantiophyta</taxon>
        <taxon>Marchantiopsida</taxon>
        <taxon>Marchantiidae</taxon>
        <taxon>Marchantiales</taxon>
        <taxon>Ricciaceae</taxon>
        <taxon>Riccia</taxon>
    </lineage>
</organism>
<dbReference type="AlphaFoldDB" id="A0ABD1YNE1"/>
<proteinExistence type="predicted"/>
<comment type="caution">
    <text evidence="2">The sequence shown here is derived from an EMBL/GenBank/DDBJ whole genome shotgun (WGS) entry which is preliminary data.</text>
</comment>
<protein>
    <submittedName>
        <fullName evidence="2">Uncharacterized protein</fullName>
    </submittedName>
</protein>